<dbReference type="Pfam" id="PF18331">
    <property type="entry name" value="PKHD_C"/>
    <property type="match status" value="1"/>
</dbReference>
<dbReference type="Gene3D" id="4.10.860.20">
    <property type="entry name" value="Rabenosyn, Rab binding domain"/>
    <property type="match status" value="1"/>
</dbReference>
<dbReference type="NCBIfam" id="NF003975">
    <property type="entry name" value="PRK05467.1-4"/>
    <property type="match status" value="1"/>
</dbReference>
<feature type="binding site" evidence="7">
    <location>
        <position position="167"/>
    </location>
    <ligand>
        <name>2-oxoglutarate</name>
        <dbReference type="ChEBI" id="CHEBI:16810"/>
    </ligand>
</feature>
<organism evidence="9 10">
    <name type="scientific">Sphingomonas abietis</name>
    <dbReference type="NCBI Taxonomy" id="3012344"/>
    <lineage>
        <taxon>Bacteria</taxon>
        <taxon>Pseudomonadati</taxon>
        <taxon>Pseudomonadota</taxon>
        <taxon>Alphaproteobacteria</taxon>
        <taxon>Sphingomonadales</taxon>
        <taxon>Sphingomonadaceae</taxon>
        <taxon>Sphingomonas</taxon>
    </lineage>
</organism>
<comment type="cofactor">
    <cofactor evidence="7">
        <name>Fe(2+)</name>
        <dbReference type="ChEBI" id="CHEBI:29033"/>
    </cofactor>
    <text evidence="7">Binds 1 Fe(2+) ion per subunit.</text>
</comment>
<dbReference type="EMBL" id="CP115174">
    <property type="protein sequence ID" value="WBO20973.1"/>
    <property type="molecule type" value="Genomic_DNA"/>
</dbReference>
<name>A0ABY7NI16_9SPHN</name>
<dbReference type="Gene3D" id="2.60.120.620">
    <property type="entry name" value="q2cbj1_9rhob like domain"/>
    <property type="match status" value="1"/>
</dbReference>
<dbReference type="Proteomes" id="UP001210865">
    <property type="component" value="Chromosome"/>
</dbReference>
<dbReference type="PROSITE" id="PS51471">
    <property type="entry name" value="FE2OG_OXY"/>
    <property type="match status" value="1"/>
</dbReference>
<dbReference type="SUPFAM" id="SSF51197">
    <property type="entry name" value="Clavaminate synthase-like"/>
    <property type="match status" value="1"/>
</dbReference>
<protein>
    <submittedName>
        <fullName evidence="9">Fe2+-dependent dioxygenase</fullName>
    </submittedName>
</protein>
<dbReference type="InterPro" id="IPR005123">
    <property type="entry name" value="Oxoglu/Fe-dep_dioxygenase_dom"/>
</dbReference>
<evidence type="ECO:0000313" key="10">
    <source>
        <dbReference type="Proteomes" id="UP001210865"/>
    </source>
</evidence>
<dbReference type="HAMAP" id="MF_00657">
    <property type="entry name" value="Hydroxyl_YbiX"/>
    <property type="match status" value="1"/>
</dbReference>
<keyword evidence="10" id="KW-1185">Reference proteome</keyword>
<dbReference type="NCBIfam" id="NF003974">
    <property type="entry name" value="PRK05467.1-3"/>
    <property type="match status" value="1"/>
</dbReference>
<evidence type="ECO:0000256" key="3">
    <source>
        <dbReference type="ARBA" id="ARBA00022896"/>
    </source>
</evidence>
<keyword evidence="2 7" id="KW-0479">Metal-binding</keyword>
<feature type="binding site" evidence="7">
    <location>
        <position position="157"/>
    </location>
    <ligand>
        <name>Fe cation</name>
        <dbReference type="ChEBI" id="CHEBI:24875"/>
    </ligand>
</feature>
<keyword evidence="3 7" id="KW-0847">Vitamin C</keyword>
<dbReference type="PANTHER" id="PTHR41536">
    <property type="entry name" value="PKHD-TYPE HYDROXYLASE YBIX"/>
    <property type="match status" value="1"/>
</dbReference>
<dbReference type="GO" id="GO:0051213">
    <property type="term" value="F:dioxygenase activity"/>
    <property type="evidence" value="ECO:0007669"/>
    <property type="project" value="UniProtKB-KW"/>
</dbReference>
<keyword evidence="4 7" id="KW-0223">Dioxygenase</keyword>
<evidence type="ECO:0000256" key="1">
    <source>
        <dbReference type="ARBA" id="ARBA00001961"/>
    </source>
</evidence>
<keyword evidence="5 7" id="KW-0560">Oxidoreductase</keyword>
<evidence type="ECO:0000259" key="8">
    <source>
        <dbReference type="PROSITE" id="PS51471"/>
    </source>
</evidence>
<comment type="cofactor">
    <cofactor evidence="1 7">
        <name>L-ascorbate</name>
        <dbReference type="ChEBI" id="CHEBI:38290"/>
    </cofactor>
</comment>
<evidence type="ECO:0000256" key="6">
    <source>
        <dbReference type="ARBA" id="ARBA00023004"/>
    </source>
</evidence>
<evidence type="ECO:0000313" key="9">
    <source>
        <dbReference type="EMBL" id="WBO20973.1"/>
    </source>
</evidence>
<dbReference type="InterPro" id="IPR044862">
    <property type="entry name" value="Pro_4_hyd_alph_FE2OG_OXY"/>
</dbReference>
<dbReference type="RefSeq" id="WP_270075623.1">
    <property type="nucleotide sequence ID" value="NZ_CP115174.1"/>
</dbReference>
<feature type="binding site" evidence="7">
    <location>
        <position position="96"/>
    </location>
    <ligand>
        <name>Fe cation</name>
        <dbReference type="ChEBI" id="CHEBI:24875"/>
    </ligand>
</feature>
<dbReference type="InterPro" id="IPR041097">
    <property type="entry name" value="PKHD_C"/>
</dbReference>
<feature type="binding site" evidence="7">
    <location>
        <position position="98"/>
    </location>
    <ligand>
        <name>Fe cation</name>
        <dbReference type="ChEBI" id="CHEBI:24875"/>
    </ligand>
</feature>
<dbReference type="Pfam" id="PF13640">
    <property type="entry name" value="2OG-FeII_Oxy_3"/>
    <property type="match status" value="1"/>
</dbReference>
<reference evidence="9 10" key="1">
    <citation type="submission" date="2022-12" db="EMBL/GenBank/DDBJ databases">
        <title>Sphingomonas abieness sp. nov., an endophytic bacterium isolated from Abies koreana.</title>
        <authorList>
            <person name="Jiang L."/>
            <person name="Lee J."/>
        </authorList>
    </citation>
    <scope>NUCLEOTIDE SEQUENCE [LARGE SCALE GENOMIC DNA]</scope>
    <source>
        <strain evidence="10">PAMB 00755</strain>
    </source>
</reference>
<accession>A0ABY7NI16</accession>
<sequence length="224" mass="24877">MAIEIPELLSTAEIREVRDQLDAAAWQDGRQTAGHRARSVKTNLQLGLDDPLAQRLGDFLLGKLSQCPLFIASALPMRIVPPRFNRYEGDGAYGSHVDNAIFPGPQGHVRSDLSATIFLNDPDEYDGGELLIDDLFGEHRVKLAAGHMILYPGSSLHRVTPVTRGARFAAFFWVQSLVAQDQQRRMLFELDSAIQALTADHPDHASLDPLTGVYHNLLRQWSIT</sequence>
<dbReference type="SMART" id="SM00702">
    <property type="entry name" value="P4Hc"/>
    <property type="match status" value="1"/>
</dbReference>
<evidence type="ECO:0000256" key="2">
    <source>
        <dbReference type="ARBA" id="ARBA00022723"/>
    </source>
</evidence>
<dbReference type="InterPro" id="IPR006620">
    <property type="entry name" value="Pro_4_hyd_alph"/>
</dbReference>
<evidence type="ECO:0000256" key="4">
    <source>
        <dbReference type="ARBA" id="ARBA00022964"/>
    </source>
</evidence>
<evidence type="ECO:0000256" key="5">
    <source>
        <dbReference type="ARBA" id="ARBA00023002"/>
    </source>
</evidence>
<dbReference type="PANTHER" id="PTHR41536:SF1">
    <property type="entry name" value="PKHD-TYPE HYDROXYLASE YBIX"/>
    <property type="match status" value="1"/>
</dbReference>
<evidence type="ECO:0000256" key="7">
    <source>
        <dbReference type="HAMAP-Rule" id="MF_00657"/>
    </source>
</evidence>
<gene>
    <name evidence="9" type="ORF">PBT88_12230</name>
</gene>
<proteinExistence type="inferred from homology"/>
<dbReference type="InterPro" id="IPR023550">
    <property type="entry name" value="PKHD_hydroxylase"/>
</dbReference>
<keyword evidence="6 7" id="KW-0408">Iron</keyword>
<feature type="domain" description="Fe2OG dioxygenase" evidence="8">
    <location>
        <begin position="78"/>
        <end position="176"/>
    </location>
</feature>